<dbReference type="AlphaFoldDB" id="A0A328NDJ5"/>
<evidence type="ECO:0000313" key="1">
    <source>
        <dbReference type="EMBL" id="RAO05399.1"/>
    </source>
</evidence>
<reference evidence="1 2" key="1">
    <citation type="submission" date="2018-03" db="EMBL/GenBank/DDBJ databases">
        <title>Defining the species Micromonospora saelicesensis and Micromonospora noduli under the framework of genomics.</title>
        <authorList>
            <person name="Riesco R."/>
            <person name="Trujillo M.E."/>
        </authorList>
    </citation>
    <scope>NUCLEOTIDE SEQUENCE [LARGE SCALE GENOMIC DNA]</scope>
    <source>
        <strain evidence="1 2">LAH08</strain>
    </source>
</reference>
<sequence length="197" mass="21644">MAVCHDYFGPVIEILDNLDVLAQPFLDLRTLTLAGVHYGSNAADSIDRERIEQVTLSPIVHTQKSGDGITPEYYDAGGQRITLDEVVGSVIDAGGMLHIAGNISYKIAGGTVVGFALYGAERGPLAYFSSLRSYEEFLTEFGTPDSVERNEAYGDLLGLHNYYWGSKKQAYWDSWDERLSSVNLGDYDGNHGPRQTP</sequence>
<organism evidence="1 2">
    <name type="scientific">Micromonospora noduli</name>
    <dbReference type="NCBI Taxonomy" id="709876"/>
    <lineage>
        <taxon>Bacteria</taxon>
        <taxon>Bacillati</taxon>
        <taxon>Actinomycetota</taxon>
        <taxon>Actinomycetes</taxon>
        <taxon>Micromonosporales</taxon>
        <taxon>Micromonosporaceae</taxon>
        <taxon>Micromonospora</taxon>
    </lineage>
</organism>
<accession>A0A328NDJ5</accession>
<comment type="caution">
    <text evidence="1">The sequence shown here is derived from an EMBL/GenBank/DDBJ whole genome shotgun (WGS) entry which is preliminary data.</text>
</comment>
<proteinExistence type="predicted"/>
<evidence type="ECO:0000313" key="2">
    <source>
        <dbReference type="Proteomes" id="UP000248966"/>
    </source>
</evidence>
<name>A0A328NDJ5_9ACTN</name>
<dbReference type="Proteomes" id="UP000248966">
    <property type="component" value="Unassembled WGS sequence"/>
</dbReference>
<gene>
    <name evidence="1" type="ORF">LAH08_00857</name>
</gene>
<dbReference type="EMBL" id="PYAA01000004">
    <property type="protein sequence ID" value="RAO05399.1"/>
    <property type="molecule type" value="Genomic_DNA"/>
</dbReference>
<protein>
    <submittedName>
        <fullName evidence="1">Uncharacterized protein</fullName>
    </submittedName>
</protein>